<dbReference type="Pfam" id="PF05876">
    <property type="entry name" value="GpA_ATPase"/>
    <property type="match status" value="1"/>
</dbReference>
<evidence type="ECO:0000259" key="1">
    <source>
        <dbReference type="Pfam" id="PF05876"/>
    </source>
</evidence>
<protein>
    <submittedName>
        <fullName evidence="3">Phage terminase large subunit family protein</fullName>
    </submittedName>
</protein>
<dbReference type="InterPro" id="IPR051220">
    <property type="entry name" value="TFA_Chaperone"/>
</dbReference>
<feature type="domain" description="Terminase large subunit GpA endonuclease" evidence="2">
    <location>
        <begin position="324"/>
        <end position="639"/>
    </location>
</feature>
<sequence>MYASTTDQFVENTDLIQAPKREKLSKSVRKILYVSQGGTMDKWDGDIVPYMWEPMDCLQLRSFSAVIFVGPARTSKTVSLVDGWAVDTIANDPADMLIVQISEEKAREFSKKRLTPAILACPETAAALSPRAYDNNVHDKILKAGNYLKIGWPSKNIFASSDWKRVLLTDYDRMEQNVGGEGSPFLLAGKRTQTFMSSGMVLAESSPGFEITDPNFRLEHKHEAPPTEGILSLYNQGDRRLFYWQCTDCREWFEPDFDLLVWDKEEPDPSKASEHVTMACPHCGVEHEEKQKPEFNLKGRWLRQGEYLDKQGRKHGEPRITRFASFWQKGPTATFQTWNELVYKYKAALIEYERTGSFQSLKTTINTDQGKAFTPPREMTCSAGDLADRATNYGDRVVPEWVRFLTAAVDIQAGKNARFVVQVIGWGVDLEHIVLDRFDISQSNRPGNVQVKPGSYVEDWDLITEQVIKKSYPLADDSGRYMAIHKVACDSGGEAGVTTKAYEYYRRLRKQKLNRRFMLVKGASQFNAALIRQTYPSPGKQKKKGARNVTIKGDVPLFMLNTHQIKDGIINDLQREFPGPRYVHFPHWLPEEFYDELTYEVRDSAGRWEKPGNGANEAFDLMVYNWAIIYHRKLESMNWEKPLPFALPWDDNPLVFKRE</sequence>
<dbReference type="Pfam" id="PF20454">
    <property type="entry name" value="GpA_nuclease"/>
    <property type="match status" value="1"/>
</dbReference>
<dbReference type="PANTHER" id="PTHR34413">
    <property type="entry name" value="PROPHAGE TAIL FIBER ASSEMBLY PROTEIN HOMOLOG TFAE-RELATED-RELATED"/>
    <property type="match status" value="1"/>
</dbReference>
<evidence type="ECO:0000313" key="3">
    <source>
        <dbReference type="EMBL" id="RDH41554.1"/>
    </source>
</evidence>
<dbReference type="RefSeq" id="WP_094789754.1">
    <property type="nucleotide sequence ID" value="NZ_NDXW01000007.1"/>
</dbReference>
<dbReference type="InterPro" id="IPR046454">
    <property type="entry name" value="GpA_endonuclease"/>
</dbReference>
<organism evidence="3 4">
    <name type="scientific">Zooshikella ganghwensis</name>
    <dbReference type="NCBI Taxonomy" id="202772"/>
    <lineage>
        <taxon>Bacteria</taxon>
        <taxon>Pseudomonadati</taxon>
        <taxon>Pseudomonadota</taxon>
        <taxon>Gammaproteobacteria</taxon>
        <taxon>Oceanospirillales</taxon>
        <taxon>Zooshikellaceae</taxon>
        <taxon>Zooshikella</taxon>
    </lineage>
</organism>
<dbReference type="Proteomes" id="UP000257039">
    <property type="component" value="Unassembled WGS sequence"/>
</dbReference>
<keyword evidence="4" id="KW-1185">Reference proteome</keyword>
<reference evidence="3 4" key="1">
    <citation type="submission" date="2017-04" db="EMBL/GenBank/DDBJ databases">
        <title>Draft genome sequence of Zooshikella ganghwensis VG4 isolated from Red Sea sediments.</title>
        <authorList>
            <person name="Rehman Z."/>
            <person name="Alam I."/>
            <person name="Kamau A."/>
            <person name="Bajic V."/>
            <person name="Leiknes T."/>
        </authorList>
    </citation>
    <scope>NUCLEOTIDE SEQUENCE [LARGE SCALE GENOMIC DNA]</scope>
    <source>
        <strain evidence="3 4">VG4</strain>
    </source>
</reference>
<dbReference type="AlphaFoldDB" id="A0A4P9VGR5"/>
<accession>A0A4P9VGR5</accession>
<comment type="caution">
    <text evidence="3">The sequence shown here is derived from an EMBL/GenBank/DDBJ whole genome shotgun (WGS) entry which is preliminary data.</text>
</comment>
<dbReference type="GO" id="GO:0004519">
    <property type="term" value="F:endonuclease activity"/>
    <property type="evidence" value="ECO:0007669"/>
    <property type="project" value="InterPro"/>
</dbReference>
<proteinExistence type="predicted"/>
<dbReference type="GO" id="GO:0016887">
    <property type="term" value="F:ATP hydrolysis activity"/>
    <property type="evidence" value="ECO:0007669"/>
    <property type="project" value="InterPro"/>
</dbReference>
<evidence type="ECO:0000313" key="4">
    <source>
        <dbReference type="Proteomes" id="UP000257039"/>
    </source>
</evidence>
<dbReference type="PANTHER" id="PTHR34413:SF2">
    <property type="entry name" value="PROPHAGE TAIL FIBER ASSEMBLY PROTEIN HOMOLOG TFAE-RELATED"/>
    <property type="match status" value="1"/>
</dbReference>
<gene>
    <name evidence="3" type="ORF">B9G39_27795</name>
</gene>
<dbReference type="InterPro" id="IPR046453">
    <property type="entry name" value="GpA_ATPase"/>
</dbReference>
<evidence type="ECO:0000259" key="2">
    <source>
        <dbReference type="Pfam" id="PF20454"/>
    </source>
</evidence>
<name>A0A4P9VGR5_9GAMM</name>
<feature type="domain" description="Phage terminase large subunit GpA ATPase" evidence="1">
    <location>
        <begin position="42"/>
        <end position="301"/>
    </location>
</feature>
<dbReference type="EMBL" id="NDXW01000007">
    <property type="protein sequence ID" value="RDH41554.1"/>
    <property type="molecule type" value="Genomic_DNA"/>
</dbReference>